<evidence type="ECO:0000256" key="1">
    <source>
        <dbReference type="SAM" id="Phobius"/>
    </source>
</evidence>
<evidence type="ECO:0000313" key="2">
    <source>
        <dbReference type="EMBL" id="KAK7305243.1"/>
    </source>
</evidence>
<reference evidence="2 3" key="1">
    <citation type="submission" date="2024-01" db="EMBL/GenBank/DDBJ databases">
        <title>The genomes of 5 underutilized Papilionoideae crops provide insights into root nodulation and disease resistanc.</title>
        <authorList>
            <person name="Jiang F."/>
        </authorList>
    </citation>
    <scope>NUCLEOTIDE SEQUENCE [LARGE SCALE GENOMIC DNA]</scope>
    <source>
        <strain evidence="2">LVBAO_FW01</strain>
        <tissue evidence="2">Leaves</tissue>
    </source>
</reference>
<comment type="caution">
    <text evidence="2">The sequence shown here is derived from an EMBL/GenBank/DDBJ whole genome shotgun (WGS) entry which is preliminary data.</text>
</comment>
<keyword evidence="3" id="KW-1185">Reference proteome</keyword>
<gene>
    <name evidence="2" type="ORF">VNO77_43145</name>
</gene>
<sequence>MFSMEIQQQLIKFRYNIVWTLLFSVASYALLRLTPSLINVLAFFWPLFLSTALFLFLVLYVKTSTSHTPLHKPAEELLDYVAGQHPEPPLDAHNKSD</sequence>
<feature type="transmembrane region" description="Helical" evidence="1">
    <location>
        <begin position="37"/>
        <end position="61"/>
    </location>
</feature>
<evidence type="ECO:0000313" key="3">
    <source>
        <dbReference type="Proteomes" id="UP001367508"/>
    </source>
</evidence>
<dbReference type="PANTHER" id="PTHR34125">
    <property type="entry name" value="OS01G0762900 PROTEIN"/>
    <property type="match status" value="1"/>
</dbReference>
<organism evidence="2 3">
    <name type="scientific">Canavalia gladiata</name>
    <name type="common">Sword bean</name>
    <name type="synonym">Dolichos gladiatus</name>
    <dbReference type="NCBI Taxonomy" id="3824"/>
    <lineage>
        <taxon>Eukaryota</taxon>
        <taxon>Viridiplantae</taxon>
        <taxon>Streptophyta</taxon>
        <taxon>Embryophyta</taxon>
        <taxon>Tracheophyta</taxon>
        <taxon>Spermatophyta</taxon>
        <taxon>Magnoliopsida</taxon>
        <taxon>eudicotyledons</taxon>
        <taxon>Gunneridae</taxon>
        <taxon>Pentapetalae</taxon>
        <taxon>rosids</taxon>
        <taxon>fabids</taxon>
        <taxon>Fabales</taxon>
        <taxon>Fabaceae</taxon>
        <taxon>Papilionoideae</taxon>
        <taxon>50 kb inversion clade</taxon>
        <taxon>NPAAA clade</taxon>
        <taxon>indigoferoid/millettioid clade</taxon>
        <taxon>Phaseoleae</taxon>
        <taxon>Canavalia</taxon>
    </lineage>
</organism>
<keyword evidence="1" id="KW-0472">Membrane</keyword>
<dbReference type="EMBL" id="JAYMYQ010000011">
    <property type="protein sequence ID" value="KAK7305243.1"/>
    <property type="molecule type" value="Genomic_DNA"/>
</dbReference>
<proteinExistence type="predicted"/>
<protein>
    <submittedName>
        <fullName evidence="2">Uncharacterized protein</fullName>
    </submittedName>
</protein>
<dbReference type="AlphaFoldDB" id="A0AAN9JUA0"/>
<keyword evidence="1" id="KW-1133">Transmembrane helix</keyword>
<dbReference type="PANTHER" id="PTHR34125:SF9">
    <property type="entry name" value="PROTEIN, PUTATIVE-RELATED"/>
    <property type="match status" value="1"/>
</dbReference>
<name>A0AAN9JUA0_CANGL</name>
<dbReference type="Proteomes" id="UP001367508">
    <property type="component" value="Unassembled WGS sequence"/>
</dbReference>
<keyword evidence="1" id="KW-0812">Transmembrane</keyword>
<feature type="transmembrane region" description="Helical" evidence="1">
    <location>
        <begin position="12"/>
        <end position="31"/>
    </location>
</feature>
<accession>A0AAN9JUA0</accession>